<evidence type="ECO:0000313" key="3">
    <source>
        <dbReference type="Proteomes" id="UP000032352"/>
    </source>
</evidence>
<organism evidence="2 3">
    <name type="scientific">Thalassomonas viridans</name>
    <dbReference type="NCBI Taxonomy" id="137584"/>
    <lineage>
        <taxon>Bacteria</taxon>
        <taxon>Pseudomonadati</taxon>
        <taxon>Pseudomonadota</taxon>
        <taxon>Gammaproteobacteria</taxon>
        <taxon>Alteromonadales</taxon>
        <taxon>Colwelliaceae</taxon>
        <taxon>Thalassomonas</taxon>
    </lineage>
</organism>
<reference evidence="2 3" key="1">
    <citation type="journal article" date="2015" name="Genome Announc.">
        <title>Draft Genome Sequences of Marine Isolates of Thalassomonas viridans and Thalassomonas actiniarum.</title>
        <authorList>
            <person name="Olonade I."/>
            <person name="van Zyl L.J."/>
            <person name="Trindade M."/>
        </authorList>
    </citation>
    <scope>NUCLEOTIDE SEQUENCE [LARGE SCALE GENOMIC DNA]</scope>
    <source>
        <strain evidence="2 3">XOM25</strain>
    </source>
</reference>
<dbReference type="Pfam" id="PF00756">
    <property type="entry name" value="Esterase"/>
    <property type="match status" value="1"/>
</dbReference>
<dbReference type="EMBL" id="CP059734">
    <property type="protein sequence ID" value="WDE08841.1"/>
    <property type="molecule type" value="Genomic_DNA"/>
</dbReference>
<keyword evidence="3" id="KW-1185">Reference proteome</keyword>
<dbReference type="KEGG" id="tvd:SG34_033655"/>
<feature type="chain" id="PRO_5042132581" evidence="1">
    <location>
        <begin position="20"/>
        <end position="401"/>
    </location>
</feature>
<gene>
    <name evidence="2" type="ORF">SG34_033655</name>
</gene>
<dbReference type="PANTHER" id="PTHR48098">
    <property type="entry name" value="ENTEROCHELIN ESTERASE-RELATED"/>
    <property type="match status" value="1"/>
</dbReference>
<sequence length="401" mass="45473">MKAIFCLLMLALFQNTALAVEVIKKEEISVGTKVTIASKQLQEDRKLRIYTPGNFDRSRQYQVIYLFDAEYLFTSTIGIVESLVNSHKIPPSIVVGIETTVRVRDYLPPINGEAKSRHQRWTKKKFLRFGGTENFTAFLTSELFPYIEQHYPVLPNRTLIGYSNAGVFGLHTLVNSPDIFTNYLLISPAAWWGNSEIDEHIARFSQSHQDYSGNLFLTVAGEGRGMYSNALRIASQLEAVAPKSFNWTFKQFESETHQSTVYPSIFQGLVTLFEDINFKVSDDIGKYASVEDVQSYYSRLSTRYKFAVSIPEIVFSDLADAQFAHNRSNEAINTLRLFASTYPKSSFSHSSLASGYMRTKQYANAKLNFEQALKLAKQKGVDDFTVIDYLEDMVANAQSKL</sequence>
<evidence type="ECO:0000256" key="1">
    <source>
        <dbReference type="SAM" id="SignalP"/>
    </source>
</evidence>
<dbReference type="RefSeq" id="WP_274038651.1">
    <property type="nucleotide sequence ID" value="NZ_CP059734.1"/>
</dbReference>
<dbReference type="Proteomes" id="UP000032352">
    <property type="component" value="Chromosome pTvir"/>
</dbReference>
<dbReference type="PANTHER" id="PTHR48098:SF6">
    <property type="entry name" value="FERRI-BACILLIBACTIN ESTERASE BESA"/>
    <property type="match status" value="1"/>
</dbReference>
<reference evidence="2 3" key="2">
    <citation type="journal article" date="2022" name="Mar. Drugs">
        <title>Bioassay-Guided Fractionation Leads to the Detection of Cholic Acid Generated by the Rare Thalassomonas sp.</title>
        <authorList>
            <person name="Pheiffer F."/>
            <person name="Schneider Y.K."/>
            <person name="Hansen E.H."/>
            <person name="Andersen J.H."/>
            <person name="Isaksson J."/>
            <person name="Busche T."/>
            <person name="R C."/>
            <person name="Kalinowski J."/>
            <person name="Zyl L.V."/>
            <person name="Trindade M."/>
        </authorList>
    </citation>
    <scope>NUCLEOTIDE SEQUENCE [LARGE SCALE GENOMIC DNA]</scope>
    <source>
        <strain evidence="2 3">XOM25</strain>
    </source>
</reference>
<keyword evidence="1" id="KW-0732">Signal</keyword>
<accession>A0AAE9Z8V7</accession>
<dbReference type="InterPro" id="IPR050583">
    <property type="entry name" value="Mycobacterial_A85_antigen"/>
</dbReference>
<dbReference type="InterPro" id="IPR029058">
    <property type="entry name" value="AB_hydrolase_fold"/>
</dbReference>
<dbReference type="SUPFAM" id="SSF48452">
    <property type="entry name" value="TPR-like"/>
    <property type="match status" value="1"/>
</dbReference>
<protein>
    <submittedName>
        <fullName evidence="2">Alpha/beta hydrolase</fullName>
    </submittedName>
</protein>
<name>A0AAE9Z8V7_9GAMM</name>
<dbReference type="AlphaFoldDB" id="A0AAE9Z8V7"/>
<dbReference type="GO" id="GO:0016787">
    <property type="term" value="F:hydrolase activity"/>
    <property type="evidence" value="ECO:0007669"/>
    <property type="project" value="UniProtKB-KW"/>
</dbReference>
<dbReference type="InterPro" id="IPR000801">
    <property type="entry name" value="Esterase-like"/>
</dbReference>
<dbReference type="InterPro" id="IPR011990">
    <property type="entry name" value="TPR-like_helical_dom_sf"/>
</dbReference>
<evidence type="ECO:0000313" key="2">
    <source>
        <dbReference type="EMBL" id="WDE08841.1"/>
    </source>
</evidence>
<proteinExistence type="predicted"/>
<feature type="signal peptide" evidence="1">
    <location>
        <begin position="1"/>
        <end position="19"/>
    </location>
</feature>
<dbReference type="Gene3D" id="3.40.50.1820">
    <property type="entry name" value="alpha/beta hydrolase"/>
    <property type="match status" value="1"/>
</dbReference>
<dbReference type="SUPFAM" id="SSF53474">
    <property type="entry name" value="alpha/beta-Hydrolases"/>
    <property type="match status" value="1"/>
</dbReference>
<keyword evidence="2" id="KW-0378">Hydrolase</keyword>